<dbReference type="PROSITE" id="PS50110">
    <property type="entry name" value="RESPONSE_REGULATORY"/>
    <property type="match status" value="1"/>
</dbReference>
<dbReference type="PANTHER" id="PTHR44591">
    <property type="entry name" value="STRESS RESPONSE REGULATOR PROTEIN 1"/>
    <property type="match status" value="1"/>
</dbReference>
<comment type="caution">
    <text evidence="4">The sequence shown here is derived from an EMBL/GenBank/DDBJ whole genome shotgun (WGS) entry which is preliminary data.</text>
</comment>
<dbReference type="Proteomes" id="UP000198145">
    <property type="component" value="Unassembled WGS sequence"/>
</dbReference>
<evidence type="ECO:0000256" key="2">
    <source>
        <dbReference type="PROSITE-ProRule" id="PRU00169"/>
    </source>
</evidence>
<dbReference type="InterPro" id="IPR050595">
    <property type="entry name" value="Bact_response_regulator"/>
</dbReference>
<sequence length="128" mass="13705">MPQQTQVRATPVLAIVDDDESLRSALESLLRASGYRPLLFADAAQFLGSETAPTCACLISDLQMPGINGLQMHTRLRAMGLRIPTIFISAFIEALPTSAIGHDGVVACLPKPFDSEHLLQCVAMALGQ</sequence>
<reference evidence="4 5" key="1">
    <citation type="submission" date="2017-06" db="EMBL/GenBank/DDBJ databases">
        <title>Draft genome of Pseudomonas nitroreducens DF05.</title>
        <authorList>
            <person name="Iyer R."/>
        </authorList>
    </citation>
    <scope>NUCLEOTIDE SEQUENCE [LARGE SCALE GENOMIC DNA]</scope>
    <source>
        <strain evidence="4 5">DF05</strain>
    </source>
</reference>
<evidence type="ECO:0000313" key="5">
    <source>
        <dbReference type="Proteomes" id="UP000198145"/>
    </source>
</evidence>
<dbReference type="eggNOG" id="COG4566">
    <property type="taxonomic scope" value="Bacteria"/>
</dbReference>
<accession>A0A246FCK0</accession>
<dbReference type="PANTHER" id="PTHR44591:SF25">
    <property type="entry name" value="CHEMOTAXIS TWO-COMPONENT RESPONSE REGULATOR"/>
    <property type="match status" value="1"/>
</dbReference>
<evidence type="ECO:0000313" key="4">
    <source>
        <dbReference type="EMBL" id="OWP52033.1"/>
    </source>
</evidence>
<dbReference type="Pfam" id="PF00072">
    <property type="entry name" value="Response_reg"/>
    <property type="match status" value="1"/>
</dbReference>
<dbReference type="SMART" id="SM00448">
    <property type="entry name" value="REC"/>
    <property type="match status" value="1"/>
</dbReference>
<organism evidence="4 5">
    <name type="scientific">Pseudomonas nitroreducens</name>
    <dbReference type="NCBI Taxonomy" id="46680"/>
    <lineage>
        <taxon>Bacteria</taxon>
        <taxon>Pseudomonadati</taxon>
        <taxon>Pseudomonadota</taxon>
        <taxon>Gammaproteobacteria</taxon>
        <taxon>Pseudomonadales</taxon>
        <taxon>Pseudomonadaceae</taxon>
        <taxon>Pseudomonas</taxon>
    </lineage>
</organism>
<dbReference type="AlphaFoldDB" id="A0A246FCK0"/>
<gene>
    <name evidence="4" type="ORF">CEG18_07195</name>
</gene>
<dbReference type="EMBL" id="NJBA01000002">
    <property type="protein sequence ID" value="OWP52033.1"/>
    <property type="molecule type" value="Genomic_DNA"/>
</dbReference>
<dbReference type="InterPro" id="IPR001789">
    <property type="entry name" value="Sig_transdc_resp-reg_receiver"/>
</dbReference>
<dbReference type="Gene3D" id="3.40.50.2300">
    <property type="match status" value="1"/>
</dbReference>
<proteinExistence type="predicted"/>
<dbReference type="RefSeq" id="WP_088416878.1">
    <property type="nucleotide sequence ID" value="NZ_NJBA01000002.1"/>
</dbReference>
<dbReference type="SUPFAM" id="SSF52172">
    <property type="entry name" value="CheY-like"/>
    <property type="match status" value="1"/>
</dbReference>
<evidence type="ECO:0000259" key="3">
    <source>
        <dbReference type="PROSITE" id="PS50110"/>
    </source>
</evidence>
<evidence type="ECO:0000256" key="1">
    <source>
        <dbReference type="ARBA" id="ARBA00022553"/>
    </source>
</evidence>
<name>A0A246FCK0_PSENT</name>
<keyword evidence="1 2" id="KW-0597">Phosphoprotein</keyword>
<protein>
    <submittedName>
        <fullName evidence="4">Two-component system response regulator</fullName>
    </submittedName>
</protein>
<dbReference type="InterPro" id="IPR011006">
    <property type="entry name" value="CheY-like_superfamily"/>
</dbReference>
<dbReference type="GO" id="GO:0000160">
    <property type="term" value="P:phosphorelay signal transduction system"/>
    <property type="evidence" value="ECO:0007669"/>
    <property type="project" value="InterPro"/>
</dbReference>
<feature type="modified residue" description="4-aspartylphosphate" evidence="2">
    <location>
        <position position="61"/>
    </location>
</feature>
<feature type="domain" description="Response regulatory" evidence="3">
    <location>
        <begin position="12"/>
        <end position="126"/>
    </location>
</feature>